<organism evidence="1 2">
    <name type="scientific">Bacillus subtilis</name>
    <dbReference type="NCBI Taxonomy" id="1423"/>
    <lineage>
        <taxon>Bacteria</taxon>
        <taxon>Bacillati</taxon>
        <taxon>Bacillota</taxon>
        <taxon>Bacilli</taxon>
        <taxon>Bacillales</taxon>
        <taxon>Bacillaceae</taxon>
        <taxon>Bacillus</taxon>
    </lineage>
</organism>
<name>A0AC61Z043_BACIU</name>
<evidence type="ECO:0000313" key="2">
    <source>
        <dbReference type="Proteomes" id="UP001217185"/>
    </source>
</evidence>
<accession>A0AC61Z043</accession>
<proteinExistence type="predicted"/>
<evidence type="ECO:0000313" key="1">
    <source>
        <dbReference type="EMBL" id="WGE08880.1"/>
    </source>
</evidence>
<keyword evidence="1" id="KW-0614">Plasmid</keyword>
<reference evidence="1" key="1">
    <citation type="submission" date="2025-02" db="EMBL/GenBank/DDBJ databases">
        <title>Complete genome sequences of 52 Bacillus and Priestia strains isolated from West-African fermentations and 26 reference strains from the DSMZ collection.</title>
        <authorList>
            <person name="Wiedenbein E.S."/>
            <person name="Canoy T.S."/>
            <person name="Hui Y."/>
            <person name="Parkouda C."/>
            <person name="Dawende C."/>
            <person name="Ametefe E."/>
            <person name="Jespersen L."/>
            <person name="Nielsen D.S."/>
        </authorList>
    </citation>
    <scope>NUCLEOTIDE SEQUENCE</scope>
    <source>
        <strain evidence="1">PRO122</strain>
    </source>
</reference>
<gene>
    <name evidence="1" type="ORF">P5658_25680</name>
</gene>
<geneLocation type="plasmid" evidence="1 2">
    <name>unnamed2</name>
</geneLocation>
<sequence>MEVIPSADVGIKINEWHMYINRFDVENSERLKAEVEQMMKEMEEDQNLLLYYQLIVFRHRMMLDYLFPSDSAKRLDKAEYLRKIEGKGKKLSGMLEYYTYFFKGMHEFSLGKFIRAIESYKKAEKKLTRVLDAIEKAEFYYKMAEVFYHMKQTHVSMFYVEQAYDIYKKHDTYKVRMIHCLTVVAGNYIDLVAHDQALPHLQKALKIAEEISNTQLMTKALLNVGCCYNGMDNTTMAIGYFRKAAEVAEKAKAKELTQIYYELALIHFKQDEKIEGREFYNRALESAQLFENDLFLSLLKVVNALFIESGNRSNVLEAMEPLRDSRGYPYLEELALEAAQFYTRKERMDDSVYFYREMVHAQKQIQRGDFLYEI</sequence>
<protein>
    <submittedName>
        <fullName evidence="1">Aspartate phosphatase</fullName>
    </submittedName>
</protein>
<dbReference type="Proteomes" id="UP001217185">
    <property type="component" value="Plasmid unnamed2"/>
</dbReference>
<dbReference type="EMBL" id="CP121757">
    <property type="protein sequence ID" value="WGE08880.1"/>
    <property type="molecule type" value="Genomic_DNA"/>
</dbReference>